<gene>
    <name evidence="3" type="ORF">RIL96_12590</name>
</gene>
<keyword evidence="4" id="KW-1185">Reference proteome</keyword>
<organism evidence="3 4">
    <name type="scientific">Nesterenkonia aerolata</name>
    <dbReference type="NCBI Taxonomy" id="3074079"/>
    <lineage>
        <taxon>Bacteria</taxon>
        <taxon>Bacillati</taxon>
        <taxon>Actinomycetota</taxon>
        <taxon>Actinomycetes</taxon>
        <taxon>Micrococcales</taxon>
        <taxon>Micrococcaceae</taxon>
        <taxon>Nesterenkonia</taxon>
    </lineage>
</organism>
<feature type="transmembrane region" description="Helical" evidence="1">
    <location>
        <begin position="156"/>
        <end position="176"/>
    </location>
</feature>
<dbReference type="InterPro" id="IPR002656">
    <property type="entry name" value="Acyl_transf_3_dom"/>
</dbReference>
<keyword evidence="3" id="KW-0808">Transferase</keyword>
<keyword evidence="1" id="KW-1133">Transmembrane helix</keyword>
<evidence type="ECO:0000313" key="4">
    <source>
        <dbReference type="Proteomes" id="UP001251870"/>
    </source>
</evidence>
<proteinExistence type="predicted"/>
<dbReference type="RefSeq" id="WP_310549379.1">
    <property type="nucleotide sequence ID" value="NZ_JAVKGR010000026.1"/>
</dbReference>
<dbReference type="PANTHER" id="PTHR37312:SF1">
    <property type="entry name" value="MEMBRANE-BOUND ACYLTRANSFERASE YKRP-RELATED"/>
    <property type="match status" value="1"/>
</dbReference>
<evidence type="ECO:0000313" key="3">
    <source>
        <dbReference type="EMBL" id="MDR8020397.1"/>
    </source>
</evidence>
<dbReference type="Pfam" id="PF01757">
    <property type="entry name" value="Acyl_transf_3"/>
    <property type="match status" value="1"/>
</dbReference>
<accession>A0ABU2DV68</accession>
<feature type="transmembrane region" description="Helical" evidence="1">
    <location>
        <begin position="127"/>
        <end position="144"/>
    </location>
</feature>
<name>A0ABU2DV68_9MICC</name>
<dbReference type="Proteomes" id="UP001251870">
    <property type="component" value="Unassembled WGS sequence"/>
</dbReference>
<comment type="caution">
    <text evidence="3">The sequence shown here is derived from an EMBL/GenBank/DDBJ whole genome shotgun (WGS) entry which is preliminary data.</text>
</comment>
<protein>
    <submittedName>
        <fullName evidence="3">Acyltransferase family protein</fullName>
    </submittedName>
</protein>
<feature type="transmembrane region" description="Helical" evidence="1">
    <location>
        <begin position="97"/>
        <end position="115"/>
    </location>
</feature>
<keyword evidence="1" id="KW-0812">Transmembrane</keyword>
<feature type="transmembrane region" description="Helical" evidence="1">
    <location>
        <begin position="282"/>
        <end position="305"/>
    </location>
</feature>
<keyword evidence="1" id="KW-0472">Membrane</keyword>
<feature type="transmembrane region" description="Helical" evidence="1">
    <location>
        <begin position="223"/>
        <end position="246"/>
    </location>
</feature>
<dbReference type="EMBL" id="JAVKGR010000026">
    <property type="protein sequence ID" value="MDR8020397.1"/>
    <property type="molecule type" value="Genomic_DNA"/>
</dbReference>
<dbReference type="PANTHER" id="PTHR37312">
    <property type="entry name" value="MEMBRANE-BOUND ACYLTRANSFERASE YKRP-RELATED"/>
    <property type="match status" value="1"/>
</dbReference>
<evidence type="ECO:0000259" key="2">
    <source>
        <dbReference type="Pfam" id="PF01757"/>
    </source>
</evidence>
<feature type="transmembrane region" description="Helical" evidence="1">
    <location>
        <begin position="68"/>
        <end position="85"/>
    </location>
</feature>
<feature type="transmembrane region" description="Helical" evidence="1">
    <location>
        <begin position="183"/>
        <end position="199"/>
    </location>
</feature>
<keyword evidence="3" id="KW-0012">Acyltransferase</keyword>
<dbReference type="InterPro" id="IPR052734">
    <property type="entry name" value="Nod_factor_acetyltransferase"/>
</dbReference>
<sequence>MQSRDHRLDRAKGVLIFLVVLGHVMAAVSPWESDTLRVLQTVIYSFHMPAFVFLAGVTAKSQRLADRIGVLLVLLLTALPLYYWWMDFLGLEPDFDFLVPYWVTWFLLAMVWWMLSVPLIERAPRVMVGVSIAAALLGGLIPVYDYELAIARTLSFWPFFVIGKVYGTRILAWAGARPTTQRLGLSAAAAVPIAVFYAFDVDKLWFYGVRGFDWLDVSVAEGLGMRTVIGLSAALSTLALLSWISGREGYLATIGRRSLAIYLLHGFAIRLLNLVLHDSLDTFPAAVMLVICVGLAAAITAVFSLRVFDRGIRAYSETITTLILRPFARFRSAPR</sequence>
<feature type="domain" description="Acyltransferase 3" evidence="2">
    <location>
        <begin position="6"/>
        <end position="299"/>
    </location>
</feature>
<feature type="transmembrane region" description="Helical" evidence="1">
    <location>
        <begin position="36"/>
        <end position="56"/>
    </location>
</feature>
<dbReference type="GO" id="GO:0016746">
    <property type="term" value="F:acyltransferase activity"/>
    <property type="evidence" value="ECO:0007669"/>
    <property type="project" value="UniProtKB-KW"/>
</dbReference>
<evidence type="ECO:0000256" key="1">
    <source>
        <dbReference type="SAM" id="Phobius"/>
    </source>
</evidence>
<feature type="transmembrane region" description="Helical" evidence="1">
    <location>
        <begin position="258"/>
        <end position="276"/>
    </location>
</feature>
<reference evidence="3 4" key="1">
    <citation type="submission" date="2023-09" db="EMBL/GenBank/DDBJ databases">
        <title>Description of three actinobacteria isolated from air of manufacturing shop in a pharmaceutical factory.</title>
        <authorList>
            <person name="Zhang D.-F."/>
        </authorList>
    </citation>
    <scope>NUCLEOTIDE SEQUENCE [LARGE SCALE GENOMIC DNA]</scope>
    <source>
        <strain evidence="3 4">LY-0111</strain>
    </source>
</reference>